<reference evidence="9 10" key="1">
    <citation type="journal article" date="2023" name="Commun. Biol.">
        <title>Reorganization of the ancestral sex-determining regions during the evolution of trioecy in Pleodorina starrii.</title>
        <authorList>
            <person name="Takahashi K."/>
            <person name="Suzuki S."/>
            <person name="Kawai-Toyooka H."/>
            <person name="Yamamoto K."/>
            <person name="Hamaji T."/>
            <person name="Ootsuki R."/>
            <person name="Yamaguchi H."/>
            <person name="Kawachi M."/>
            <person name="Higashiyama T."/>
            <person name="Nozaki H."/>
        </authorList>
    </citation>
    <scope>NUCLEOTIDE SEQUENCE [LARGE SCALE GENOMIC DNA]</scope>
    <source>
        <strain evidence="9 10">NIES-4479</strain>
    </source>
</reference>
<feature type="compositionally biased region" description="Pro residues" evidence="7">
    <location>
        <begin position="395"/>
        <end position="407"/>
    </location>
</feature>
<keyword evidence="3" id="KW-0813">Transport</keyword>
<feature type="compositionally biased region" description="Low complexity" evidence="7">
    <location>
        <begin position="538"/>
        <end position="558"/>
    </location>
</feature>
<feature type="region of interest" description="Disordered" evidence="7">
    <location>
        <begin position="590"/>
        <end position="623"/>
    </location>
</feature>
<evidence type="ECO:0000313" key="10">
    <source>
        <dbReference type="Proteomes" id="UP001165080"/>
    </source>
</evidence>
<dbReference type="GO" id="GO:0055085">
    <property type="term" value="P:transmembrane transport"/>
    <property type="evidence" value="ECO:0007669"/>
    <property type="project" value="InterPro"/>
</dbReference>
<dbReference type="Pfam" id="PF03547">
    <property type="entry name" value="Mem_trans"/>
    <property type="match status" value="1"/>
</dbReference>
<feature type="compositionally biased region" description="Low complexity" evidence="7">
    <location>
        <begin position="464"/>
        <end position="473"/>
    </location>
</feature>
<name>A0A9W6BE02_9CHLO</name>
<evidence type="ECO:0000313" key="9">
    <source>
        <dbReference type="EMBL" id="GLC50344.1"/>
    </source>
</evidence>
<dbReference type="PRINTS" id="PR01217">
    <property type="entry name" value="PRICHEXTENSN"/>
</dbReference>
<dbReference type="InterPro" id="IPR051107">
    <property type="entry name" value="Auxin_Efflux_Carrier"/>
</dbReference>
<sequence length="796" mass="82661">MSSSSSSSSSRALQPVVNVGLQILLSIFLGWMLVRLRILDAEKYIPQVNTLVLWLGVTSLTGYYLGLKLQLKDADAWRSLAAYILWIALTQAAIWVYCWGTRRSRRRARCGRVPGRGGAAAGGTGSRGGGVNGGGGGGDDDDADDGDDDADGGSRRLLREVALLSLVLTANNTDMIGLPILGAMFGDPGRRLALLTPPFAPSLPPCRPLGCTAPSHPGVPVMLWVLPFATFAYEAHAAAERQQRPPSAQRQRNQQQQGQGQQQGQQPEQQAEQQQGQQPQQGQQQPHVQEEGRHVRHVRTRDEDPGDDADTDVTRRRPDQGAGRTAAPPPPPPSPSFSVPELVKKLPGTAPSPPDPSGISSSLVRQPAAPPLAAAAALYDSDVSERQGPADAAAAPPPPPPLSPPTVQPLAVQPSGGRLCDLTPPTGYRPSRKLASAPPKPPLQPPPPPPPPPPPLLLPPLPQPQLETQSQPPLLRPSQRHAAVTEAPAPAALAVLVTLSSVPSTTTTIATTTTTAVSASAAAPLRQRPRPEINQWPSHSGNSSASSSSRASSTRPRRLSLSAVDLPIPHRWLLGPDELEEPRAAARGTVADMQGGGGGGGGGSDGGSGGGGGDGSGGGEDGSGHSWGAAVWRAAKNPLLWSLLLSLVTNLSGLRSFLDPDSPSFVPELGFVPELLHWFASVAIPVSLVSIGVSLHGKCAPAPLLRQSGGLLVLKLAALPALQAGCAAALGLSRRDVLQLVLLTMCPTATTSFVIAAQFGYGTDVVSAVTLGGTILLVPAVLVALQLPYFGKAVNT</sequence>
<feature type="transmembrane region" description="Helical" evidence="8">
    <location>
        <begin position="678"/>
        <end position="697"/>
    </location>
</feature>
<feature type="transmembrane region" description="Helical" evidence="8">
    <location>
        <begin position="12"/>
        <end position="34"/>
    </location>
</feature>
<comment type="caution">
    <text evidence="9">The sequence shown here is derived from an EMBL/GenBank/DDBJ whole genome shotgun (WGS) entry which is preliminary data.</text>
</comment>
<protein>
    <submittedName>
        <fullName evidence="9">Uncharacterized protein</fullName>
    </submittedName>
</protein>
<feature type="compositionally biased region" description="Gly residues" evidence="7">
    <location>
        <begin position="114"/>
        <end position="137"/>
    </location>
</feature>
<dbReference type="PANTHER" id="PTHR31752">
    <property type="entry name" value="AUXIN EFFLUX CARRIER COMPONENT 1B-RELATED"/>
    <property type="match status" value="1"/>
</dbReference>
<gene>
    <name evidence="9" type="primary">PLEST000174</name>
    <name evidence="9" type="ORF">PLESTB_000368900</name>
</gene>
<evidence type="ECO:0000256" key="1">
    <source>
        <dbReference type="ARBA" id="ARBA00004141"/>
    </source>
</evidence>
<feature type="transmembrane region" description="Helical" evidence="8">
    <location>
        <begin position="737"/>
        <end position="756"/>
    </location>
</feature>
<dbReference type="InterPro" id="IPR004776">
    <property type="entry name" value="Mem_transp_PIN-like"/>
</dbReference>
<feature type="region of interest" description="Disordered" evidence="7">
    <location>
        <begin position="511"/>
        <end position="558"/>
    </location>
</feature>
<dbReference type="PANTHER" id="PTHR31752:SF18">
    <property type="entry name" value="AUXIN EFFLUX CARRIER COMPONENT 1"/>
    <property type="match status" value="1"/>
</dbReference>
<feature type="transmembrane region" description="Helical" evidence="8">
    <location>
        <begin position="80"/>
        <end position="99"/>
    </location>
</feature>
<evidence type="ECO:0000256" key="7">
    <source>
        <dbReference type="SAM" id="MobiDB-lite"/>
    </source>
</evidence>
<dbReference type="Proteomes" id="UP001165080">
    <property type="component" value="Unassembled WGS sequence"/>
</dbReference>
<proteinExistence type="inferred from homology"/>
<evidence type="ECO:0000256" key="5">
    <source>
        <dbReference type="ARBA" id="ARBA00022989"/>
    </source>
</evidence>
<keyword evidence="10" id="KW-1185">Reference proteome</keyword>
<comment type="similarity">
    <text evidence="2">Belongs to the auxin efflux carrier (TC 2.A.69.1) family.</text>
</comment>
<evidence type="ECO:0000256" key="3">
    <source>
        <dbReference type="ARBA" id="ARBA00022448"/>
    </source>
</evidence>
<dbReference type="GO" id="GO:0016020">
    <property type="term" value="C:membrane"/>
    <property type="evidence" value="ECO:0007669"/>
    <property type="project" value="UniProtKB-SubCell"/>
</dbReference>
<feature type="transmembrane region" description="Helical" evidence="8">
    <location>
        <begin position="768"/>
        <end position="790"/>
    </location>
</feature>
<feature type="compositionally biased region" description="Acidic residues" evidence="7">
    <location>
        <begin position="138"/>
        <end position="151"/>
    </location>
</feature>
<organism evidence="9 10">
    <name type="scientific">Pleodorina starrii</name>
    <dbReference type="NCBI Taxonomy" id="330485"/>
    <lineage>
        <taxon>Eukaryota</taxon>
        <taxon>Viridiplantae</taxon>
        <taxon>Chlorophyta</taxon>
        <taxon>core chlorophytes</taxon>
        <taxon>Chlorophyceae</taxon>
        <taxon>CS clade</taxon>
        <taxon>Chlamydomonadales</taxon>
        <taxon>Volvocaceae</taxon>
        <taxon>Pleodorina</taxon>
    </lineage>
</organism>
<keyword evidence="4 8" id="KW-0812">Transmembrane</keyword>
<accession>A0A9W6BE02</accession>
<feature type="compositionally biased region" description="Pro residues" evidence="7">
    <location>
        <begin position="438"/>
        <end position="463"/>
    </location>
</feature>
<dbReference type="EMBL" id="BRXU01000003">
    <property type="protein sequence ID" value="GLC50344.1"/>
    <property type="molecule type" value="Genomic_DNA"/>
</dbReference>
<feature type="compositionally biased region" description="Gly residues" evidence="7">
    <location>
        <begin position="594"/>
        <end position="621"/>
    </location>
</feature>
<keyword evidence="5 8" id="KW-1133">Transmembrane helix</keyword>
<keyword evidence="6 8" id="KW-0472">Membrane</keyword>
<feature type="transmembrane region" description="Helical" evidence="8">
    <location>
        <begin position="46"/>
        <end position="65"/>
    </location>
</feature>
<feature type="compositionally biased region" description="Low complexity" evidence="7">
    <location>
        <begin position="511"/>
        <end position="524"/>
    </location>
</feature>
<dbReference type="AlphaFoldDB" id="A0A9W6BE02"/>
<evidence type="ECO:0000256" key="8">
    <source>
        <dbReference type="SAM" id="Phobius"/>
    </source>
</evidence>
<feature type="transmembrane region" description="Helical" evidence="8">
    <location>
        <begin position="709"/>
        <end position="731"/>
    </location>
</feature>
<feature type="region of interest" description="Disordered" evidence="7">
    <location>
        <begin position="110"/>
        <end position="152"/>
    </location>
</feature>
<evidence type="ECO:0000256" key="6">
    <source>
        <dbReference type="ARBA" id="ARBA00023136"/>
    </source>
</evidence>
<feature type="compositionally biased region" description="Low complexity" evidence="7">
    <location>
        <begin position="244"/>
        <end position="287"/>
    </location>
</feature>
<evidence type="ECO:0000256" key="4">
    <source>
        <dbReference type="ARBA" id="ARBA00022692"/>
    </source>
</evidence>
<comment type="subcellular location">
    <subcellularLocation>
        <location evidence="1">Membrane</location>
        <topology evidence="1">Multi-pass membrane protein</topology>
    </subcellularLocation>
</comment>
<feature type="region of interest" description="Disordered" evidence="7">
    <location>
        <begin position="237"/>
        <end position="486"/>
    </location>
</feature>
<evidence type="ECO:0000256" key="2">
    <source>
        <dbReference type="ARBA" id="ARBA00009177"/>
    </source>
</evidence>